<organism evidence="2 3">
    <name type="scientific">Candidatus Doudnabacteria bacterium RIFCSPHIGHO2_01_FULL_43_23</name>
    <dbReference type="NCBI Taxonomy" id="1817822"/>
    <lineage>
        <taxon>Bacteria</taxon>
        <taxon>Candidatus Doudnaibacteriota</taxon>
    </lineage>
</organism>
<dbReference type="Proteomes" id="UP000177912">
    <property type="component" value="Unassembled WGS sequence"/>
</dbReference>
<name>A0A1F5NQU4_9BACT</name>
<evidence type="ECO:0000313" key="2">
    <source>
        <dbReference type="EMBL" id="OGE80051.1"/>
    </source>
</evidence>
<dbReference type="AlphaFoldDB" id="A0A1F5NQU4"/>
<dbReference type="NCBIfam" id="TIGR02532">
    <property type="entry name" value="IV_pilin_GFxxxE"/>
    <property type="match status" value="1"/>
</dbReference>
<feature type="transmembrane region" description="Helical" evidence="1">
    <location>
        <begin position="12"/>
        <end position="34"/>
    </location>
</feature>
<gene>
    <name evidence="2" type="ORF">A2826_01025</name>
</gene>
<dbReference type="STRING" id="1817822.A2826_01025"/>
<dbReference type="SUPFAM" id="SSF54523">
    <property type="entry name" value="Pili subunits"/>
    <property type="match status" value="1"/>
</dbReference>
<sequence length="145" mass="15944">MKVSSAFTLTEILVVVGIFALLMSFSLVVSLDIYRGDSFRGEQDVIISILQKARSQSINNINETSHGIRFEPDQYVLFDGDGGEVEFPMNTKVTYQDMASDTVTFKQLSGNTDSGIDFTFKITNGAKTSAIEVTSNGTINWDIIP</sequence>
<evidence type="ECO:0008006" key="4">
    <source>
        <dbReference type="Google" id="ProtNLM"/>
    </source>
</evidence>
<dbReference type="Gene3D" id="3.30.700.10">
    <property type="entry name" value="Glycoprotein, Type 4 Pilin"/>
    <property type="match status" value="1"/>
</dbReference>
<accession>A0A1F5NQU4</accession>
<evidence type="ECO:0000256" key="1">
    <source>
        <dbReference type="SAM" id="Phobius"/>
    </source>
</evidence>
<dbReference type="EMBL" id="MFEI01000042">
    <property type="protein sequence ID" value="OGE80051.1"/>
    <property type="molecule type" value="Genomic_DNA"/>
</dbReference>
<proteinExistence type="predicted"/>
<evidence type="ECO:0000313" key="3">
    <source>
        <dbReference type="Proteomes" id="UP000177912"/>
    </source>
</evidence>
<comment type="caution">
    <text evidence="2">The sequence shown here is derived from an EMBL/GenBank/DDBJ whole genome shotgun (WGS) entry which is preliminary data.</text>
</comment>
<reference evidence="2 3" key="1">
    <citation type="journal article" date="2016" name="Nat. Commun.">
        <title>Thousands of microbial genomes shed light on interconnected biogeochemical processes in an aquifer system.</title>
        <authorList>
            <person name="Anantharaman K."/>
            <person name="Brown C.T."/>
            <person name="Hug L.A."/>
            <person name="Sharon I."/>
            <person name="Castelle C.J."/>
            <person name="Probst A.J."/>
            <person name="Thomas B.C."/>
            <person name="Singh A."/>
            <person name="Wilkins M.J."/>
            <person name="Karaoz U."/>
            <person name="Brodie E.L."/>
            <person name="Williams K.H."/>
            <person name="Hubbard S.S."/>
            <person name="Banfield J.F."/>
        </authorList>
    </citation>
    <scope>NUCLEOTIDE SEQUENCE [LARGE SCALE GENOMIC DNA]</scope>
</reference>
<protein>
    <recommendedName>
        <fullName evidence="4">General secretion pathway GspH domain-containing protein</fullName>
    </recommendedName>
</protein>
<keyword evidence="1" id="KW-0812">Transmembrane</keyword>
<dbReference type="InterPro" id="IPR045584">
    <property type="entry name" value="Pilin-like"/>
</dbReference>
<dbReference type="InterPro" id="IPR012902">
    <property type="entry name" value="N_methyl_site"/>
</dbReference>
<keyword evidence="1" id="KW-1133">Transmembrane helix</keyword>
<keyword evidence="1" id="KW-0472">Membrane</keyword>